<dbReference type="AlphaFoldDB" id="A0A8B8DMS4"/>
<dbReference type="PANTHER" id="PTHR11188:SF176">
    <property type="entry name" value="ARRESTIN DOMAIN-CONTAINING PROTEIN 1"/>
    <property type="match status" value="1"/>
</dbReference>
<dbReference type="KEGG" id="cvn:111127998"/>
<gene>
    <name evidence="4" type="primary">LOC111127998</name>
</gene>
<dbReference type="InterPro" id="IPR011022">
    <property type="entry name" value="Arrestin_C-like"/>
</dbReference>
<name>A0A8B8DMS4_CRAVI</name>
<comment type="similarity">
    <text evidence="1">Belongs to the arrestin family.</text>
</comment>
<dbReference type="Pfam" id="PF02752">
    <property type="entry name" value="Arrestin_C"/>
    <property type="match status" value="1"/>
</dbReference>
<dbReference type="Pfam" id="PF00339">
    <property type="entry name" value="Arrestin_N"/>
    <property type="match status" value="1"/>
</dbReference>
<evidence type="ECO:0000256" key="1">
    <source>
        <dbReference type="ARBA" id="ARBA00005298"/>
    </source>
</evidence>
<dbReference type="Gene3D" id="2.60.40.640">
    <property type="match status" value="2"/>
</dbReference>
<evidence type="ECO:0000313" key="4">
    <source>
        <dbReference type="RefSeq" id="XP_022329070.1"/>
    </source>
</evidence>
<evidence type="ECO:0000259" key="2">
    <source>
        <dbReference type="SMART" id="SM01017"/>
    </source>
</evidence>
<dbReference type="PANTHER" id="PTHR11188">
    <property type="entry name" value="ARRESTIN DOMAIN CONTAINING PROTEIN"/>
    <property type="match status" value="1"/>
</dbReference>
<feature type="domain" description="Arrestin C-terminal-like" evidence="2">
    <location>
        <begin position="176"/>
        <end position="305"/>
    </location>
</feature>
<accession>A0A8B8DMS4</accession>
<dbReference type="Proteomes" id="UP000694844">
    <property type="component" value="Chromosome 4"/>
</dbReference>
<dbReference type="GO" id="GO:0005737">
    <property type="term" value="C:cytoplasm"/>
    <property type="evidence" value="ECO:0007669"/>
    <property type="project" value="TreeGrafter"/>
</dbReference>
<dbReference type="SUPFAM" id="SSF81296">
    <property type="entry name" value="E set domains"/>
    <property type="match status" value="2"/>
</dbReference>
<dbReference type="InterPro" id="IPR011021">
    <property type="entry name" value="Arrestin-like_N"/>
</dbReference>
<keyword evidence="3" id="KW-1185">Reference proteome</keyword>
<dbReference type="GO" id="GO:0015031">
    <property type="term" value="P:protein transport"/>
    <property type="evidence" value="ECO:0007669"/>
    <property type="project" value="TreeGrafter"/>
</dbReference>
<dbReference type="OrthoDB" id="2333384at2759"/>
<evidence type="ECO:0000313" key="3">
    <source>
        <dbReference type="Proteomes" id="UP000694844"/>
    </source>
</evidence>
<proteinExistence type="inferred from homology"/>
<dbReference type="GeneID" id="111127998"/>
<sequence length="372" mass="41640">MGYLRCFQILYDNPQALYWSGQTVSGRVFVDLESEMKMREIRLEFKGKARVEWTQEHGIGENRYTVTYSGSESYFYNVVPVFGRGLSGGDEYILPPGQHYFPFSFILPPGLLSSFEGEYGEVRYLVKGTIDRPWRFDDHCVRAFTVLSPLDLNHQPMANLGAEVTDDKTICCLCCKSGPITGTLKVNRIGYVPGESIYFEVSIQNLSNRECDISAELEMVSTFRATTRTTNSYQCINSIQHQKVMPGDSDVWGGDRFIIPPLPPSFLSGCSIMDIKYLLKLVVKPSGPSLNMYVPVDIIIGTVPLTSAVQEYQQTLSAAQPSAPPEVAMPSPSYNEFILGSTNIGNEEGGEHTQGEVDFTPTYTYYNWSRTT</sequence>
<dbReference type="InterPro" id="IPR050357">
    <property type="entry name" value="Arrestin_domain-protein"/>
</dbReference>
<reference evidence="4" key="1">
    <citation type="submission" date="2025-08" db="UniProtKB">
        <authorList>
            <consortium name="RefSeq"/>
        </authorList>
    </citation>
    <scope>IDENTIFICATION</scope>
    <source>
        <tissue evidence="4">Whole sample</tissue>
    </source>
</reference>
<organism evidence="3 4">
    <name type="scientific">Crassostrea virginica</name>
    <name type="common">Eastern oyster</name>
    <dbReference type="NCBI Taxonomy" id="6565"/>
    <lineage>
        <taxon>Eukaryota</taxon>
        <taxon>Metazoa</taxon>
        <taxon>Spiralia</taxon>
        <taxon>Lophotrochozoa</taxon>
        <taxon>Mollusca</taxon>
        <taxon>Bivalvia</taxon>
        <taxon>Autobranchia</taxon>
        <taxon>Pteriomorphia</taxon>
        <taxon>Ostreida</taxon>
        <taxon>Ostreoidea</taxon>
        <taxon>Ostreidae</taxon>
        <taxon>Crassostrea</taxon>
    </lineage>
</organism>
<protein>
    <submittedName>
        <fullName evidence="4">Arrestin domain-containing protein 17-like</fullName>
    </submittedName>
</protein>
<dbReference type="SMART" id="SM01017">
    <property type="entry name" value="Arrestin_C"/>
    <property type="match status" value="1"/>
</dbReference>
<dbReference type="InterPro" id="IPR014752">
    <property type="entry name" value="Arrestin-like_C"/>
</dbReference>
<dbReference type="RefSeq" id="XP_022329070.1">
    <property type="nucleotide sequence ID" value="XM_022473362.1"/>
</dbReference>
<dbReference type="InterPro" id="IPR014756">
    <property type="entry name" value="Ig_E-set"/>
</dbReference>